<gene>
    <name evidence="1" type="ORF">TRM7615_04840</name>
</gene>
<sequence length="306" mass="34387">MKKKNVVFHIGMMKTATTYFQNIVSNNREALASQGWVYPGTRLNHQSEIYTLCGTDISWRTTEASSTPESDQFVRDLSDTNNNRLVSSEALANLTEQGIENLLSSISAPTSVIISMRPLTTIVPSAWQQSLKGGSKSTIEDYAERFIQSFEAREGSLYRTYAFGAAAQRWHNVAKASIKVIRIGSGDTWGAFRKACELPSVEVLEVPSARRNIALSVGVCEIVRRYNEKCQKNGTFDKRRLDTLISCFMEPPEVKLDEKKPTLPQKYLDTLERLEKAEWDTMSAIGVKVYNATTAKRVRMSLLKPK</sequence>
<dbReference type="EMBL" id="ONZG01000019">
    <property type="protein sequence ID" value="SPJ31297.1"/>
    <property type="molecule type" value="Genomic_DNA"/>
</dbReference>
<reference evidence="2" key="1">
    <citation type="submission" date="2018-03" db="EMBL/GenBank/DDBJ databases">
        <authorList>
            <person name="Rodrigo-Torres L."/>
            <person name="Arahal R. D."/>
            <person name="Lucena T."/>
        </authorList>
    </citation>
    <scope>NUCLEOTIDE SEQUENCE [LARGE SCALE GENOMIC DNA]</scope>
    <source>
        <strain evidence="2">CECT 7615</strain>
    </source>
</reference>
<organism evidence="1 2">
    <name type="scientific">Falsiruegeria mediterranea M17</name>
    <dbReference type="NCBI Taxonomy" id="1200281"/>
    <lineage>
        <taxon>Bacteria</taxon>
        <taxon>Pseudomonadati</taxon>
        <taxon>Pseudomonadota</taxon>
        <taxon>Alphaproteobacteria</taxon>
        <taxon>Rhodobacterales</taxon>
        <taxon>Roseobacteraceae</taxon>
        <taxon>Falsiruegeria</taxon>
    </lineage>
</organism>
<dbReference type="OrthoDB" id="547419at2"/>
<dbReference type="InterPro" id="IPR027417">
    <property type="entry name" value="P-loop_NTPase"/>
</dbReference>
<proteinExistence type="predicted"/>
<accession>A0A2R8CFW6</accession>
<evidence type="ECO:0000313" key="2">
    <source>
        <dbReference type="Proteomes" id="UP000244898"/>
    </source>
</evidence>
<dbReference type="SUPFAM" id="SSF52540">
    <property type="entry name" value="P-loop containing nucleoside triphosphate hydrolases"/>
    <property type="match status" value="1"/>
</dbReference>
<dbReference type="Proteomes" id="UP000244898">
    <property type="component" value="Unassembled WGS sequence"/>
</dbReference>
<dbReference type="AlphaFoldDB" id="A0A2R8CFW6"/>
<protein>
    <submittedName>
        <fullName evidence="1">Uncharacterized protein</fullName>
    </submittedName>
</protein>
<name>A0A2R8CFW6_9RHOB</name>
<evidence type="ECO:0000313" key="1">
    <source>
        <dbReference type="EMBL" id="SPJ31297.1"/>
    </source>
</evidence>
<keyword evidence="2" id="KW-1185">Reference proteome</keyword>
<dbReference type="RefSeq" id="WP_125133741.1">
    <property type="nucleotide sequence ID" value="NZ_ONZG01000019.1"/>
</dbReference>